<sequence length="37" mass="4072">MMDAGGLKFIGQPASSSPFYDSCDILQAIMISILFFR</sequence>
<evidence type="ECO:0000313" key="2">
    <source>
        <dbReference type="Proteomes" id="UP000032024"/>
    </source>
</evidence>
<keyword evidence="2" id="KW-1185">Reference proteome</keyword>
<dbReference type="EMBL" id="CP010525">
    <property type="protein sequence ID" value="AJO24104.1"/>
    <property type="molecule type" value="Genomic_DNA"/>
</dbReference>
<organism evidence="1 2">
    <name type="scientific">Heyndrickxia coagulans</name>
    <name type="common">Weizmannia coagulans</name>
    <dbReference type="NCBI Taxonomy" id="1398"/>
    <lineage>
        <taxon>Bacteria</taxon>
        <taxon>Bacillati</taxon>
        <taxon>Bacillota</taxon>
        <taxon>Bacilli</taxon>
        <taxon>Bacillales</taxon>
        <taxon>Bacillaceae</taxon>
        <taxon>Heyndrickxia</taxon>
    </lineage>
</organism>
<protein>
    <submittedName>
        <fullName evidence="1">Uncharacterized protein</fullName>
    </submittedName>
</protein>
<accession>A0AAN0WDD4</accession>
<name>A0AAN0WDD4_HEYCO</name>
<proteinExistence type="predicted"/>
<reference evidence="2" key="1">
    <citation type="submission" date="2015-01" db="EMBL/GenBank/DDBJ databases">
        <title>Comparative genome analysis of Bacillus coagulans HM-08, Clostridium butyricum HM-68, Bacillus subtilis HM-66 and Bacillus paralicheniformis BL-09.</title>
        <authorList>
            <person name="Zhang H."/>
        </authorList>
    </citation>
    <scope>NUCLEOTIDE SEQUENCE [LARGE SCALE GENOMIC DNA]</scope>
    <source>
        <strain evidence="2">HM-08</strain>
    </source>
</reference>
<dbReference type="Proteomes" id="UP000032024">
    <property type="component" value="Chromosome"/>
</dbReference>
<dbReference type="AlphaFoldDB" id="A0AAN0WDD4"/>
<gene>
    <name evidence="1" type="ORF">SB48_HM08orf05302</name>
</gene>
<evidence type="ECO:0000313" key="1">
    <source>
        <dbReference type="EMBL" id="AJO24104.1"/>
    </source>
</evidence>